<organism evidence="2">
    <name type="scientific">mine drainage metagenome</name>
    <dbReference type="NCBI Taxonomy" id="410659"/>
    <lineage>
        <taxon>unclassified sequences</taxon>
        <taxon>metagenomes</taxon>
        <taxon>ecological metagenomes</taxon>
    </lineage>
</organism>
<evidence type="ECO:0000313" key="2">
    <source>
        <dbReference type="EMBL" id="OIQ64979.1"/>
    </source>
</evidence>
<feature type="transmembrane region" description="Helical" evidence="1">
    <location>
        <begin position="49"/>
        <end position="69"/>
    </location>
</feature>
<evidence type="ECO:0008006" key="3">
    <source>
        <dbReference type="Google" id="ProtNLM"/>
    </source>
</evidence>
<proteinExistence type="predicted"/>
<protein>
    <recommendedName>
        <fullName evidence="3">Transmembrane exosortase EpsH</fullName>
    </recommendedName>
</protein>
<keyword evidence="1" id="KW-0812">Transmembrane</keyword>
<keyword evidence="1" id="KW-0472">Membrane</keyword>
<dbReference type="EMBL" id="MLJW01007685">
    <property type="protein sequence ID" value="OIQ64979.1"/>
    <property type="molecule type" value="Genomic_DNA"/>
</dbReference>
<dbReference type="AlphaFoldDB" id="A0A1J5PI74"/>
<feature type="transmembrane region" description="Helical" evidence="1">
    <location>
        <begin position="121"/>
        <end position="141"/>
    </location>
</feature>
<reference evidence="2" key="1">
    <citation type="submission" date="2016-10" db="EMBL/GenBank/DDBJ databases">
        <title>Sequence of Gallionella enrichment culture.</title>
        <authorList>
            <person name="Poehlein A."/>
            <person name="Muehling M."/>
            <person name="Daniel R."/>
        </authorList>
    </citation>
    <scope>NUCLEOTIDE SEQUENCE</scope>
</reference>
<feature type="transmembrane region" description="Helical" evidence="1">
    <location>
        <begin position="161"/>
        <end position="179"/>
    </location>
</feature>
<comment type="caution">
    <text evidence="2">The sequence shown here is derived from an EMBL/GenBank/DDBJ whole genome shotgun (WGS) entry which is preliminary data.</text>
</comment>
<name>A0A1J5PI74_9ZZZZ</name>
<sequence length="196" mass="21367">MGFAGASITLFAFYLFVRDRHDLNTRAAGTVCAAVAVQAVWAPLLFSKLAFLFLQIDAGVVGWLVSHLVPGASWSGTVVNTPSGHDVAITAPCASFHNLSLASLCWVTLSMLHRPYWVKSDIYIGLGAALIQFGFNIWRLVFVCLSLPMYEFWHEGSGKHIFSAVATACAVIFVQVALARRDRRDHKPELGLTAVS</sequence>
<evidence type="ECO:0000256" key="1">
    <source>
        <dbReference type="SAM" id="Phobius"/>
    </source>
</evidence>
<feature type="transmembrane region" description="Helical" evidence="1">
    <location>
        <begin position="89"/>
        <end position="109"/>
    </location>
</feature>
<feature type="transmembrane region" description="Helical" evidence="1">
    <location>
        <begin position="23"/>
        <end position="42"/>
    </location>
</feature>
<accession>A0A1J5PI74</accession>
<keyword evidence="1" id="KW-1133">Transmembrane helix</keyword>
<gene>
    <name evidence="2" type="ORF">GALL_534660</name>
</gene>